<evidence type="ECO:0000259" key="4">
    <source>
        <dbReference type="Pfam" id="PF01281"/>
    </source>
</evidence>
<dbReference type="Proteomes" id="UP000315522">
    <property type="component" value="Unassembled WGS sequence"/>
</dbReference>
<dbReference type="InterPro" id="IPR009027">
    <property type="entry name" value="Ribosomal_bL9/RNase_H1_N"/>
</dbReference>
<dbReference type="Gene3D" id="3.40.5.10">
    <property type="entry name" value="Ribosomal protein L9, N-terminal domain"/>
    <property type="match status" value="1"/>
</dbReference>
<protein>
    <recommendedName>
        <fullName evidence="4">Ribosomal protein L9 domain-containing protein</fullName>
    </recommendedName>
</protein>
<dbReference type="InterPro" id="IPR020070">
    <property type="entry name" value="Ribosomal_bL9_N"/>
</dbReference>
<dbReference type="GO" id="GO:1990904">
    <property type="term" value="C:ribonucleoprotein complex"/>
    <property type="evidence" value="ECO:0007669"/>
    <property type="project" value="UniProtKB-KW"/>
</dbReference>
<comment type="similarity">
    <text evidence="1">Belongs to the bacterial ribosomal protein bL9 family.</text>
</comment>
<dbReference type="EMBL" id="QGML01003456">
    <property type="protein sequence ID" value="TVY86499.1"/>
    <property type="molecule type" value="Genomic_DNA"/>
</dbReference>
<dbReference type="InterPro" id="IPR000244">
    <property type="entry name" value="Ribosomal_bL9"/>
</dbReference>
<evidence type="ECO:0000256" key="3">
    <source>
        <dbReference type="ARBA" id="ARBA00023274"/>
    </source>
</evidence>
<name>A0A559M0L8_9HELO</name>
<dbReference type="PANTHER" id="PTHR21368">
    <property type="entry name" value="50S RIBOSOMAL PROTEIN L9"/>
    <property type="match status" value="1"/>
</dbReference>
<keyword evidence="3" id="KW-0687">Ribonucleoprotein</keyword>
<dbReference type="AlphaFoldDB" id="A0A559M0L8"/>
<dbReference type="GO" id="GO:0003735">
    <property type="term" value="F:structural constituent of ribosome"/>
    <property type="evidence" value="ECO:0007669"/>
    <property type="project" value="InterPro"/>
</dbReference>
<comment type="caution">
    <text evidence="5">The sequence shown here is derived from an EMBL/GenBank/DDBJ whole genome shotgun (WGS) entry which is preliminary data.</text>
</comment>
<evidence type="ECO:0000256" key="2">
    <source>
        <dbReference type="ARBA" id="ARBA00022980"/>
    </source>
</evidence>
<dbReference type="Pfam" id="PF01281">
    <property type="entry name" value="Ribosomal_L9_N"/>
    <property type="match status" value="1"/>
</dbReference>
<evidence type="ECO:0000256" key="1">
    <source>
        <dbReference type="ARBA" id="ARBA00010605"/>
    </source>
</evidence>
<keyword evidence="6" id="KW-1185">Reference proteome</keyword>
<dbReference type="SUPFAM" id="SSF55658">
    <property type="entry name" value="L9 N-domain-like"/>
    <property type="match status" value="1"/>
</dbReference>
<dbReference type="GO" id="GO:0006412">
    <property type="term" value="P:translation"/>
    <property type="evidence" value="ECO:0007669"/>
    <property type="project" value="InterPro"/>
</dbReference>
<proteinExistence type="inferred from homology"/>
<keyword evidence="2" id="KW-0689">Ribosomal protein</keyword>
<feature type="domain" description="Ribosomal protein L9" evidence="4">
    <location>
        <begin position="51"/>
        <end position="94"/>
    </location>
</feature>
<reference evidence="5 6" key="1">
    <citation type="submission" date="2018-05" db="EMBL/GenBank/DDBJ databases">
        <title>Genome sequencing and assembly of the regulated plant pathogen Lachnellula willkommii and related sister species for the development of diagnostic species identification markers.</title>
        <authorList>
            <person name="Giroux E."/>
            <person name="Bilodeau G."/>
        </authorList>
    </citation>
    <scope>NUCLEOTIDE SEQUENCE [LARGE SCALE GENOMIC DNA]</scope>
    <source>
        <strain evidence="5 6">CBS 172.35</strain>
    </source>
</reference>
<evidence type="ECO:0000313" key="6">
    <source>
        <dbReference type="Proteomes" id="UP000315522"/>
    </source>
</evidence>
<organism evidence="5 6">
    <name type="scientific">Lachnellula willkommii</name>
    <dbReference type="NCBI Taxonomy" id="215461"/>
    <lineage>
        <taxon>Eukaryota</taxon>
        <taxon>Fungi</taxon>
        <taxon>Dikarya</taxon>
        <taxon>Ascomycota</taxon>
        <taxon>Pezizomycotina</taxon>
        <taxon>Leotiomycetes</taxon>
        <taxon>Helotiales</taxon>
        <taxon>Lachnaceae</taxon>
        <taxon>Lachnellula</taxon>
    </lineage>
</organism>
<evidence type="ECO:0000313" key="5">
    <source>
        <dbReference type="EMBL" id="TVY86499.1"/>
    </source>
</evidence>
<gene>
    <name evidence="5" type="ORF">LAWI1_G007392</name>
</gene>
<dbReference type="InterPro" id="IPR036935">
    <property type="entry name" value="Ribosomal_bL9_N_sf"/>
</dbReference>
<sequence length="291" mass="31583">MASPLLSRSPQCVSCIRRSAGSFGERRLFPAGQQIRGKKKTARTANKVNALLRENIDGYGKQGTVISVTAGMMRNQWFPQRLAEYATAAKLQELGLKEEDIIQLDSISRSKILADEKEVKKAAKAEAKALAKANTEAKGTTIQEPVWEPVKPVELELLSPTEATLIIANLLPANLDFYRQPIAPAQPAKKLSPSLRSKAVISAAAKESHGPQEKTSIYGSVSTADVVTSLKAILAEDEDGSRVVLSPEEISFVEMQEDGDRVKHLGVFEIDIRLKGAPDAVRRTIKVSAQG</sequence>
<dbReference type="GO" id="GO:0005840">
    <property type="term" value="C:ribosome"/>
    <property type="evidence" value="ECO:0007669"/>
    <property type="project" value="UniProtKB-KW"/>
</dbReference>
<accession>A0A559M0L8</accession>